<dbReference type="EMBL" id="JBHSTM010000004">
    <property type="protein sequence ID" value="MFC6424660.1"/>
    <property type="molecule type" value="Genomic_DNA"/>
</dbReference>
<evidence type="ECO:0000256" key="1">
    <source>
        <dbReference type="SAM" id="MobiDB-lite"/>
    </source>
</evidence>
<keyword evidence="3" id="KW-1185">Reference proteome</keyword>
<comment type="caution">
    <text evidence="2">The sequence shown here is derived from an EMBL/GenBank/DDBJ whole genome shotgun (WGS) entry which is preliminary data.</text>
</comment>
<dbReference type="Proteomes" id="UP001596305">
    <property type="component" value="Unassembled WGS sequence"/>
</dbReference>
<sequence>MSETPETPAGLTEDAFDLLGWIESGTVARRQVVIHNNPRLAEEFAAIEARLAELGYTDDETGDGAVGDEPLGGSAEDAEIEQLLAAREDVEDRWEAARSTWTVRAVSQEEIEASFDEVPPPKPPLRPKNFDAAPDKIRAAFAEASAKHQRANAKANEDRQIVLIATALVSIETARGTATSVSVDALRALRSKPHGKQWIDKLYAAVDAATSEDPEVPRPTSSGRSTSTQA</sequence>
<dbReference type="RefSeq" id="WP_204809354.1">
    <property type="nucleotide sequence ID" value="NZ_BAAAIY010000003.1"/>
</dbReference>
<proteinExistence type="predicted"/>
<organism evidence="2 3">
    <name type="scientific">Oerskovia paurometabola</name>
    <dbReference type="NCBI Taxonomy" id="162170"/>
    <lineage>
        <taxon>Bacteria</taxon>
        <taxon>Bacillati</taxon>
        <taxon>Actinomycetota</taxon>
        <taxon>Actinomycetes</taxon>
        <taxon>Micrococcales</taxon>
        <taxon>Cellulomonadaceae</taxon>
        <taxon>Oerskovia</taxon>
    </lineage>
</organism>
<name>A0ABW1X8W8_9CELL</name>
<evidence type="ECO:0000313" key="3">
    <source>
        <dbReference type="Proteomes" id="UP001596305"/>
    </source>
</evidence>
<protein>
    <recommendedName>
        <fullName evidence="4">DUF222 domain-containing protein</fullName>
    </recommendedName>
</protein>
<reference evidence="3" key="1">
    <citation type="journal article" date="2019" name="Int. J. Syst. Evol. Microbiol.">
        <title>The Global Catalogue of Microorganisms (GCM) 10K type strain sequencing project: providing services to taxonomists for standard genome sequencing and annotation.</title>
        <authorList>
            <consortium name="The Broad Institute Genomics Platform"/>
            <consortium name="The Broad Institute Genome Sequencing Center for Infectious Disease"/>
            <person name="Wu L."/>
            <person name="Ma J."/>
        </authorList>
    </citation>
    <scope>NUCLEOTIDE SEQUENCE [LARGE SCALE GENOMIC DNA]</scope>
    <source>
        <strain evidence="3">CCUG 47105</strain>
    </source>
</reference>
<accession>A0ABW1X8W8</accession>
<gene>
    <name evidence="2" type="ORF">ACFP71_07480</name>
</gene>
<feature type="compositionally biased region" description="Low complexity" evidence="1">
    <location>
        <begin position="218"/>
        <end position="230"/>
    </location>
</feature>
<feature type="region of interest" description="Disordered" evidence="1">
    <location>
        <begin position="209"/>
        <end position="230"/>
    </location>
</feature>
<evidence type="ECO:0000313" key="2">
    <source>
        <dbReference type="EMBL" id="MFC6424660.1"/>
    </source>
</evidence>
<feature type="region of interest" description="Disordered" evidence="1">
    <location>
        <begin position="112"/>
        <end position="131"/>
    </location>
</feature>
<evidence type="ECO:0008006" key="4">
    <source>
        <dbReference type="Google" id="ProtNLM"/>
    </source>
</evidence>